<protein>
    <recommendedName>
        <fullName evidence="2">N-acetylmuramoyl-L-alanine amidase</fullName>
        <ecNumber evidence="2">3.5.1.28</ecNumber>
    </recommendedName>
</protein>
<evidence type="ECO:0000256" key="2">
    <source>
        <dbReference type="ARBA" id="ARBA00011901"/>
    </source>
</evidence>
<dbReference type="RefSeq" id="WP_397022340.1">
    <property type="nucleotide sequence ID" value="NZ_JBITMB010000004.1"/>
</dbReference>
<proteinExistence type="predicted"/>
<name>A0ABW8A6G7_9ACTN</name>
<dbReference type="InterPro" id="IPR002502">
    <property type="entry name" value="Amidase_domain"/>
</dbReference>
<dbReference type="InterPro" id="IPR036505">
    <property type="entry name" value="Amidase/PGRP_sf"/>
</dbReference>
<organism evidence="7 8">
    <name type="scientific">Nonomuraea indica</name>
    <dbReference type="NCBI Taxonomy" id="1581193"/>
    <lineage>
        <taxon>Bacteria</taxon>
        <taxon>Bacillati</taxon>
        <taxon>Actinomycetota</taxon>
        <taxon>Actinomycetes</taxon>
        <taxon>Streptosporangiales</taxon>
        <taxon>Streptosporangiaceae</taxon>
        <taxon>Nonomuraea</taxon>
    </lineage>
</organism>
<comment type="caution">
    <text evidence="7">The sequence shown here is derived from an EMBL/GenBank/DDBJ whole genome shotgun (WGS) entry which is preliminary data.</text>
</comment>
<dbReference type="Pfam" id="PF01510">
    <property type="entry name" value="Amidase_2"/>
    <property type="match status" value="1"/>
</dbReference>
<feature type="domain" description="N-acetylmuramoyl-L-alanine amidase" evidence="6">
    <location>
        <begin position="24"/>
        <end position="157"/>
    </location>
</feature>
<comment type="catalytic activity">
    <reaction evidence="1">
        <text>Hydrolyzes the link between N-acetylmuramoyl residues and L-amino acid residues in certain cell-wall glycopeptides.</text>
        <dbReference type="EC" id="3.5.1.28"/>
    </reaction>
</comment>
<keyword evidence="4" id="KW-0961">Cell wall biogenesis/degradation</keyword>
<keyword evidence="3" id="KW-0378">Hydrolase</keyword>
<dbReference type="EMBL" id="JBITMB010000004">
    <property type="protein sequence ID" value="MFI7442385.1"/>
    <property type="molecule type" value="Genomic_DNA"/>
</dbReference>
<evidence type="ECO:0000256" key="3">
    <source>
        <dbReference type="ARBA" id="ARBA00022801"/>
    </source>
</evidence>
<evidence type="ECO:0000256" key="4">
    <source>
        <dbReference type="ARBA" id="ARBA00023316"/>
    </source>
</evidence>
<dbReference type="PANTHER" id="PTHR30417:SF1">
    <property type="entry name" value="N-ACETYLMURAMOYL-L-ALANINE AMIDASE AMID"/>
    <property type="match status" value="1"/>
</dbReference>
<evidence type="ECO:0000313" key="7">
    <source>
        <dbReference type="EMBL" id="MFI7442385.1"/>
    </source>
</evidence>
<evidence type="ECO:0000313" key="8">
    <source>
        <dbReference type="Proteomes" id="UP001612928"/>
    </source>
</evidence>
<dbReference type="EC" id="3.5.1.28" evidence="2"/>
<reference evidence="7 8" key="1">
    <citation type="submission" date="2024-10" db="EMBL/GenBank/DDBJ databases">
        <title>The Natural Products Discovery Center: Release of the First 8490 Sequenced Strains for Exploring Actinobacteria Biosynthetic Diversity.</title>
        <authorList>
            <person name="Kalkreuter E."/>
            <person name="Kautsar S.A."/>
            <person name="Yang D."/>
            <person name="Bader C.D."/>
            <person name="Teijaro C.N."/>
            <person name="Fluegel L."/>
            <person name="Davis C.M."/>
            <person name="Simpson J.R."/>
            <person name="Lauterbach L."/>
            <person name="Steele A.D."/>
            <person name="Gui C."/>
            <person name="Meng S."/>
            <person name="Li G."/>
            <person name="Viehrig K."/>
            <person name="Ye F."/>
            <person name="Su P."/>
            <person name="Kiefer A.F."/>
            <person name="Nichols A."/>
            <person name="Cepeda A.J."/>
            <person name="Yan W."/>
            <person name="Fan B."/>
            <person name="Jiang Y."/>
            <person name="Adhikari A."/>
            <person name="Zheng C.-J."/>
            <person name="Schuster L."/>
            <person name="Cowan T.M."/>
            <person name="Smanski M.J."/>
            <person name="Chevrette M.G."/>
            <person name="De Carvalho L.P.S."/>
            <person name="Shen B."/>
        </authorList>
    </citation>
    <scope>NUCLEOTIDE SEQUENCE [LARGE SCALE GENOMIC DNA]</scope>
    <source>
        <strain evidence="7 8">NPDC049503</strain>
    </source>
</reference>
<dbReference type="CDD" id="cd06583">
    <property type="entry name" value="PGRP"/>
    <property type="match status" value="1"/>
</dbReference>
<dbReference type="Proteomes" id="UP001612928">
    <property type="component" value="Unassembled WGS sequence"/>
</dbReference>
<accession>A0ABW8A6G7</accession>
<evidence type="ECO:0000256" key="5">
    <source>
        <dbReference type="SAM" id="MobiDB-lite"/>
    </source>
</evidence>
<evidence type="ECO:0000256" key="1">
    <source>
        <dbReference type="ARBA" id="ARBA00001561"/>
    </source>
</evidence>
<dbReference type="SUPFAM" id="SSF55846">
    <property type="entry name" value="N-acetylmuramoyl-L-alanine amidase-like"/>
    <property type="match status" value="1"/>
</dbReference>
<dbReference type="Gene3D" id="3.40.80.10">
    <property type="entry name" value="Peptidoglycan recognition protein-like"/>
    <property type="match status" value="1"/>
</dbReference>
<evidence type="ECO:0000259" key="6">
    <source>
        <dbReference type="SMART" id="SM00644"/>
    </source>
</evidence>
<feature type="region of interest" description="Disordered" evidence="5">
    <location>
        <begin position="254"/>
        <end position="293"/>
    </location>
</feature>
<dbReference type="InterPro" id="IPR051206">
    <property type="entry name" value="NAMLAA_amidase_2"/>
</dbReference>
<gene>
    <name evidence="7" type="ORF">ACIBP5_20660</name>
</gene>
<dbReference type="SMART" id="SM00644">
    <property type="entry name" value="Ami_2"/>
    <property type="match status" value="1"/>
</dbReference>
<keyword evidence="8" id="KW-1185">Reference proteome</keyword>
<sequence length="293" mass="31787">MPFLTQLAAVAKRTGFPVTEVAGWRSRGHGPQPAVEGIVCHHTAGPAGGGDYPSLAVVRDGRPGPDRPLSHFGLGRSGRIYVVAAGRCWHNAPSTSSLHDNSSSLGIEAENNGSQPWPAAQLDAYRRLCAQLCTEFGLPAARVRAHREVNRQKPDPHSINMTDFRAGIARLIAGEDDMPTAKEIADAVYERLTHEVSADTWAAKQGILEPGQRVDARTAWRQTWAYGKDGYHRVREILTLLRGQDVVDANAAAAHRARPRQGRALSDATHRGGAGRRQHRLQFGQRRSAGSTA</sequence>
<dbReference type="PANTHER" id="PTHR30417">
    <property type="entry name" value="N-ACETYLMURAMOYL-L-ALANINE AMIDASE AMID"/>
    <property type="match status" value="1"/>
</dbReference>